<organism evidence="10 11">
    <name type="scientific">Acyrthosiphon pisum</name>
    <name type="common">Pea aphid</name>
    <dbReference type="NCBI Taxonomy" id="7029"/>
    <lineage>
        <taxon>Eukaryota</taxon>
        <taxon>Metazoa</taxon>
        <taxon>Ecdysozoa</taxon>
        <taxon>Arthropoda</taxon>
        <taxon>Hexapoda</taxon>
        <taxon>Insecta</taxon>
        <taxon>Pterygota</taxon>
        <taxon>Neoptera</taxon>
        <taxon>Paraneoptera</taxon>
        <taxon>Hemiptera</taxon>
        <taxon>Sternorrhyncha</taxon>
        <taxon>Aphidomorpha</taxon>
        <taxon>Aphidoidea</taxon>
        <taxon>Aphididae</taxon>
        <taxon>Macrosiphini</taxon>
        <taxon>Acyrthosiphon</taxon>
    </lineage>
</organism>
<dbReference type="GeneID" id="100159851"/>
<dbReference type="Proteomes" id="UP000007819">
    <property type="component" value="Chromosome X"/>
</dbReference>
<evidence type="ECO:0000313" key="11">
    <source>
        <dbReference type="Proteomes" id="UP000007819"/>
    </source>
</evidence>
<keyword evidence="4" id="KW-0540">Nuclease</keyword>
<dbReference type="GO" id="GO:0046872">
    <property type="term" value="F:metal ion binding"/>
    <property type="evidence" value="ECO:0007669"/>
    <property type="project" value="UniProtKB-KW"/>
</dbReference>
<dbReference type="PANTHER" id="PTHR22930">
    <property type="match status" value="1"/>
</dbReference>
<comment type="similarity">
    <text evidence="3">Belongs to the HARBI1 family.</text>
</comment>
<reference evidence="10" key="2">
    <citation type="submission" date="2022-06" db="UniProtKB">
        <authorList>
            <consortium name="EnsemblMetazoa"/>
        </authorList>
    </citation>
    <scope>IDENTIFICATION</scope>
</reference>
<dbReference type="InterPro" id="IPR027806">
    <property type="entry name" value="HARBI1_dom"/>
</dbReference>
<dbReference type="KEGG" id="api:100159851"/>
<dbReference type="Pfam" id="PF26138">
    <property type="entry name" value="DUF8040"/>
    <property type="match status" value="1"/>
</dbReference>
<accession>A0A8R1W2M0</accession>
<evidence type="ECO:0000256" key="6">
    <source>
        <dbReference type="ARBA" id="ARBA00022801"/>
    </source>
</evidence>
<evidence type="ECO:0000313" key="10">
    <source>
        <dbReference type="EnsemblMetazoa" id="XP_001946822.2"/>
    </source>
</evidence>
<evidence type="ECO:0000259" key="8">
    <source>
        <dbReference type="Pfam" id="PF13359"/>
    </source>
</evidence>
<dbReference type="GO" id="GO:0016787">
    <property type="term" value="F:hydrolase activity"/>
    <property type="evidence" value="ECO:0007669"/>
    <property type="project" value="UniProtKB-KW"/>
</dbReference>
<keyword evidence="6" id="KW-0378">Hydrolase</keyword>
<evidence type="ECO:0000256" key="7">
    <source>
        <dbReference type="ARBA" id="ARBA00023242"/>
    </source>
</evidence>
<evidence type="ECO:0000256" key="1">
    <source>
        <dbReference type="ARBA" id="ARBA00001968"/>
    </source>
</evidence>
<dbReference type="OrthoDB" id="6577625at2759"/>
<evidence type="ECO:0000256" key="3">
    <source>
        <dbReference type="ARBA" id="ARBA00006958"/>
    </source>
</evidence>
<dbReference type="InterPro" id="IPR058353">
    <property type="entry name" value="DUF8040"/>
</dbReference>
<dbReference type="GO" id="GO:0005634">
    <property type="term" value="C:nucleus"/>
    <property type="evidence" value="ECO:0007669"/>
    <property type="project" value="UniProtKB-SubCell"/>
</dbReference>
<protein>
    <recommendedName>
        <fullName evidence="12">DDE Tnp4 domain-containing protein</fullName>
    </recommendedName>
</protein>
<dbReference type="AlphaFoldDB" id="A0A8R1W2M0"/>
<dbReference type="GO" id="GO:0004518">
    <property type="term" value="F:nuclease activity"/>
    <property type="evidence" value="ECO:0007669"/>
    <property type="project" value="UniProtKB-KW"/>
</dbReference>
<keyword evidence="11" id="KW-1185">Reference proteome</keyword>
<dbReference type="PANTHER" id="PTHR22930:SF269">
    <property type="entry name" value="NUCLEASE HARBI1-LIKE PROTEIN"/>
    <property type="match status" value="1"/>
</dbReference>
<feature type="domain" description="DUF8040" evidence="9">
    <location>
        <begin position="38"/>
        <end position="131"/>
    </location>
</feature>
<keyword evidence="7" id="KW-0539">Nucleus</keyword>
<evidence type="ECO:0008006" key="12">
    <source>
        <dbReference type="Google" id="ProtNLM"/>
    </source>
</evidence>
<name>A0A8R1W2M0_ACYPI</name>
<proteinExistence type="inferred from homology"/>
<sequence>MSSDEDDVILLWWWARQKKISKKRRYWVHPINVSNICSSTSVVANELHSDPDKFKTFYRMSKSNFDNLVHIVGPKIFKKDTNFRIAVPVEERILITLRFLATGCNFRALAQHFMRGETTVGKIIAETTEAIWECLQPTYLPVPSLELWKNIAARYNLLWQLPHCLGSIDGKHIRIKKFNNTGSRNFNYKGFFSIQLLACADADGCFITVDIGDLGRNSDGGVFRLSRLGRWLEIGGMNVPQSEPLPHDNEGPNFPYYFCGDEAFPLKSYLLRPYPQKTLNDQKRIFNYRLSRGRKSVECAFGMMVSKFRVFETPIACSESTVISIVKCACALHNYIRKTEGKLYESQNINSQDEINIPHHLTQHQQAVHNLSTASSVREYLSSYFLRPEVSLPWQWKYAVE</sequence>
<evidence type="ECO:0000256" key="4">
    <source>
        <dbReference type="ARBA" id="ARBA00022722"/>
    </source>
</evidence>
<evidence type="ECO:0000256" key="5">
    <source>
        <dbReference type="ARBA" id="ARBA00022723"/>
    </source>
</evidence>
<evidence type="ECO:0000256" key="2">
    <source>
        <dbReference type="ARBA" id="ARBA00004123"/>
    </source>
</evidence>
<feature type="domain" description="DDE Tnp4" evidence="8">
    <location>
        <begin position="168"/>
        <end position="334"/>
    </location>
</feature>
<comment type="cofactor">
    <cofactor evidence="1">
        <name>a divalent metal cation</name>
        <dbReference type="ChEBI" id="CHEBI:60240"/>
    </cofactor>
</comment>
<dbReference type="EnsemblMetazoa" id="XM_001946787.5">
    <property type="protein sequence ID" value="XP_001946822.2"/>
    <property type="gene ID" value="LOC100159851"/>
</dbReference>
<dbReference type="InterPro" id="IPR045249">
    <property type="entry name" value="HARBI1-like"/>
</dbReference>
<comment type="subcellular location">
    <subcellularLocation>
        <location evidence="2">Nucleus</location>
    </subcellularLocation>
</comment>
<dbReference type="RefSeq" id="XP_001946822.2">
    <property type="nucleotide sequence ID" value="XM_001946787.5"/>
</dbReference>
<evidence type="ECO:0000259" key="9">
    <source>
        <dbReference type="Pfam" id="PF26138"/>
    </source>
</evidence>
<reference evidence="11" key="1">
    <citation type="submission" date="2010-06" db="EMBL/GenBank/DDBJ databases">
        <authorList>
            <person name="Jiang H."/>
            <person name="Abraham K."/>
            <person name="Ali S."/>
            <person name="Alsbrooks S.L."/>
            <person name="Anim B.N."/>
            <person name="Anosike U.S."/>
            <person name="Attaway T."/>
            <person name="Bandaranaike D.P."/>
            <person name="Battles P.K."/>
            <person name="Bell S.N."/>
            <person name="Bell A.V."/>
            <person name="Beltran B."/>
            <person name="Bickham C."/>
            <person name="Bustamante Y."/>
            <person name="Caleb T."/>
            <person name="Canada A."/>
            <person name="Cardenas V."/>
            <person name="Carter K."/>
            <person name="Chacko J."/>
            <person name="Chandrabose M.N."/>
            <person name="Chavez D."/>
            <person name="Chavez A."/>
            <person name="Chen L."/>
            <person name="Chu H.-S."/>
            <person name="Claassen K.J."/>
            <person name="Cockrell R."/>
            <person name="Collins M."/>
            <person name="Cooper J.A."/>
            <person name="Cree A."/>
            <person name="Curry S.M."/>
            <person name="Da Y."/>
            <person name="Dao M.D."/>
            <person name="Das B."/>
            <person name="Davila M.-L."/>
            <person name="Davy-Carroll L."/>
            <person name="Denson S."/>
            <person name="Dinh H."/>
            <person name="Ebong V.E."/>
            <person name="Edwards J.R."/>
            <person name="Egan A."/>
            <person name="El-Daye J."/>
            <person name="Escobedo L."/>
            <person name="Fernandez S."/>
            <person name="Fernando P.R."/>
            <person name="Flagg N."/>
            <person name="Forbes L.D."/>
            <person name="Fowler R.G."/>
            <person name="Fu Q."/>
            <person name="Gabisi R.A."/>
            <person name="Ganer J."/>
            <person name="Garbino Pronczuk A."/>
            <person name="Garcia R.M."/>
            <person name="Garner T."/>
            <person name="Garrett T.E."/>
            <person name="Gonzalez D.A."/>
            <person name="Hamid H."/>
            <person name="Hawkins E.S."/>
            <person name="Hirani K."/>
            <person name="Hogues M.E."/>
            <person name="Hollins B."/>
            <person name="Hsiao C.-H."/>
            <person name="Jabil R."/>
            <person name="James M.L."/>
            <person name="Jhangiani S.N."/>
            <person name="Johnson B."/>
            <person name="Johnson Q."/>
            <person name="Joshi V."/>
            <person name="Kalu J.B."/>
            <person name="Kam C."/>
            <person name="Kashfia A."/>
            <person name="Keebler J."/>
            <person name="Kisamo H."/>
            <person name="Kovar C.L."/>
            <person name="Lago L.A."/>
            <person name="Lai C.-Y."/>
            <person name="Laidlaw J."/>
            <person name="Lara F."/>
            <person name="Le T.-K."/>
            <person name="Lee S.L."/>
            <person name="Legall F.H."/>
            <person name="Lemon S.J."/>
            <person name="Lewis L.R."/>
            <person name="Li B."/>
            <person name="Liu Y."/>
            <person name="Liu Y.-S."/>
            <person name="Lopez J."/>
            <person name="Lozado R.J."/>
            <person name="Lu J."/>
            <person name="Madu R.C."/>
            <person name="Maheshwari M."/>
            <person name="Maheshwari R."/>
            <person name="Malloy K."/>
            <person name="Martinez E."/>
            <person name="Mathew T."/>
            <person name="Mercado I.C."/>
            <person name="Mercado C."/>
            <person name="Meyer B."/>
            <person name="Montgomery K."/>
            <person name="Morgan M.B."/>
            <person name="Munidasa M."/>
            <person name="Nazareth L.V."/>
            <person name="Nelson J."/>
            <person name="Ng B.M."/>
            <person name="Nguyen N.B."/>
            <person name="Nguyen P.Q."/>
            <person name="Nguyen T."/>
            <person name="Obregon M."/>
            <person name="Okwuonu G.O."/>
            <person name="Onwere C.G."/>
            <person name="Orozco G."/>
            <person name="Parra A."/>
            <person name="Patel S."/>
            <person name="Patil S."/>
            <person name="Perez A."/>
            <person name="Perez Y."/>
            <person name="Pham C."/>
            <person name="Primus E.L."/>
            <person name="Pu L.-L."/>
            <person name="Puazo M."/>
            <person name="Qin X."/>
            <person name="Quiroz J.B."/>
            <person name="Reese J."/>
            <person name="Richards S."/>
            <person name="Rives C.M."/>
            <person name="Robberts R."/>
            <person name="Ruiz S.J."/>
            <person name="Ruiz M.J."/>
            <person name="Santibanez J."/>
            <person name="Schneider B.W."/>
            <person name="Sisson I."/>
            <person name="Smith M."/>
            <person name="Sodergren E."/>
            <person name="Song X.-Z."/>
            <person name="Song B.B."/>
            <person name="Summersgill H."/>
            <person name="Thelus R."/>
            <person name="Thornton R.D."/>
            <person name="Trejos Z.Y."/>
            <person name="Usmani K."/>
            <person name="Vattathil S."/>
            <person name="Villasana D."/>
            <person name="Walker D.L."/>
            <person name="Wang S."/>
            <person name="Wang K."/>
            <person name="White C.S."/>
            <person name="Williams A.C."/>
            <person name="Williamson J."/>
            <person name="Wilson K."/>
            <person name="Woghiren I.O."/>
            <person name="Woodworth J.R."/>
            <person name="Worley K.C."/>
            <person name="Wright R.A."/>
            <person name="Wu W."/>
            <person name="Young L."/>
            <person name="Zhang L."/>
            <person name="Zhang J."/>
            <person name="Zhu Y."/>
            <person name="Muzny D.M."/>
            <person name="Weinstock G."/>
            <person name="Gibbs R.A."/>
        </authorList>
    </citation>
    <scope>NUCLEOTIDE SEQUENCE [LARGE SCALE GENOMIC DNA]</scope>
    <source>
        <strain evidence="11">LSR1</strain>
    </source>
</reference>
<dbReference type="Pfam" id="PF13359">
    <property type="entry name" value="DDE_Tnp_4"/>
    <property type="match status" value="1"/>
</dbReference>
<keyword evidence="5" id="KW-0479">Metal-binding</keyword>